<sequence length="555" mass="61200">MHDEDDDDNTPQALEAVIEMKGELKTYIRMIDRSDAPIPVEEMQKAAGIRDLVSLNRELERQARGEPFIELIVGHADMLRQSAIAKLSASSVLFDPAPLKVPNTTSATAAPLVSRADVPHRDTAADDQSDDQDLPRDAQGRLIPAFELDRRTVRRPKSMQPKLSDVIPTYIAARRLSGGANIARDLATAQSRLALFIELIGDHRVDTYVPADLQAFVNHTQFWPGDNNQRDPDLTPWQVIEDNRDLHLKPLARKTLDEGYLAVVKAAIRSAITAGGFSDPFAGAKITIPKTAASPRKATPIGFTKMNGLFRAGIESGLMEDIMLPLLGHLTSRGLGLLIHLRGTDIREQYPDVWVGQVTRLSNVNGTWTTIPVKTQDSERYFVLQDFLKQIGFIDWAISQESNFLFPNIMNLKDPSKSGSSYMQRLFVKAGIKPKSGGESNGGARSFTLSAAAISRTCANRASIRANAAFRQHTAPGSMSTTSTVSTSRPRRRRASSKPCRSIQRSTTRSSTDWISRRSLGESGKQVQRSGNDFRSQVFVAQVFQTGSYAPSFRT</sequence>
<comment type="caution">
    <text evidence="2">The sequence shown here is derived from an EMBL/GenBank/DDBJ whole genome shotgun (WGS) entry which is preliminary data.</text>
</comment>
<feature type="compositionally biased region" description="Low complexity" evidence="1">
    <location>
        <begin position="478"/>
        <end position="488"/>
    </location>
</feature>
<dbReference type="Proteomes" id="UP000192652">
    <property type="component" value="Unassembled WGS sequence"/>
</dbReference>
<reference evidence="2 3" key="1">
    <citation type="journal article" date="2017" name="Antonie Van Leeuwenhoek">
        <title>Rhizobium rhizosphaerae sp. nov., a novel species isolated from rice rhizosphere.</title>
        <authorList>
            <person name="Zhao J.J."/>
            <person name="Zhang J."/>
            <person name="Zhang R.J."/>
            <person name="Zhang C.W."/>
            <person name="Yin H.Q."/>
            <person name="Zhang X.X."/>
        </authorList>
    </citation>
    <scope>NUCLEOTIDE SEQUENCE [LARGE SCALE GENOMIC DNA]</scope>
    <source>
        <strain evidence="2 3">RD15</strain>
    </source>
</reference>
<feature type="region of interest" description="Disordered" evidence="1">
    <location>
        <begin position="110"/>
        <end position="139"/>
    </location>
</feature>
<feature type="region of interest" description="Disordered" evidence="1">
    <location>
        <begin position="469"/>
        <end position="530"/>
    </location>
</feature>
<dbReference type="EMBL" id="MSPX01000005">
    <property type="protein sequence ID" value="OQP86813.1"/>
    <property type="molecule type" value="Genomic_DNA"/>
</dbReference>
<evidence type="ECO:0000313" key="2">
    <source>
        <dbReference type="EMBL" id="OQP86813.1"/>
    </source>
</evidence>
<protein>
    <submittedName>
        <fullName evidence="2">Uncharacterized protein</fullName>
    </submittedName>
</protein>
<feature type="compositionally biased region" description="Low complexity" evidence="1">
    <location>
        <begin position="497"/>
        <end position="512"/>
    </location>
</feature>
<gene>
    <name evidence="2" type="ORF">BTR14_07600</name>
</gene>
<evidence type="ECO:0000256" key="1">
    <source>
        <dbReference type="SAM" id="MobiDB-lite"/>
    </source>
</evidence>
<keyword evidence="3" id="KW-1185">Reference proteome</keyword>
<proteinExistence type="predicted"/>
<evidence type="ECO:0000313" key="3">
    <source>
        <dbReference type="Proteomes" id="UP000192652"/>
    </source>
</evidence>
<accession>A0ABX3PFF0</accession>
<dbReference type="RefSeq" id="WP_081175225.1">
    <property type="nucleotide sequence ID" value="NZ_MSPX01000005.1"/>
</dbReference>
<name>A0ABX3PFF0_9HYPH</name>
<organism evidence="2 3">
    <name type="scientific">Xaviernesmea rhizosphaerae</name>
    <dbReference type="NCBI Taxonomy" id="1672749"/>
    <lineage>
        <taxon>Bacteria</taxon>
        <taxon>Pseudomonadati</taxon>
        <taxon>Pseudomonadota</taxon>
        <taxon>Alphaproteobacteria</taxon>
        <taxon>Hyphomicrobiales</taxon>
        <taxon>Rhizobiaceae</taxon>
        <taxon>Rhizobium/Agrobacterium group</taxon>
        <taxon>Xaviernesmea</taxon>
    </lineage>
</organism>